<dbReference type="EMBL" id="JAUKPO010000001">
    <property type="protein sequence ID" value="MDO1445319.1"/>
    <property type="molecule type" value="Genomic_DNA"/>
</dbReference>
<comment type="caution">
    <text evidence="1">The sequence shown here is derived from an EMBL/GenBank/DDBJ whole genome shotgun (WGS) entry which is preliminary data.</text>
</comment>
<dbReference type="Proteomes" id="UP001168528">
    <property type="component" value="Unassembled WGS sequence"/>
</dbReference>
<evidence type="ECO:0000313" key="1">
    <source>
        <dbReference type="EMBL" id="MDO1445319.1"/>
    </source>
</evidence>
<organism evidence="1 2">
    <name type="scientific">Rhodocytophaga aerolata</name>
    <dbReference type="NCBI Taxonomy" id="455078"/>
    <lineage>
        <taxon>Bacteria</taxon>
        <taxon>Pseudomonadati</taxon>
        <taxon>Bacteroidota</taxon>
        <taxon>Cytophagia</taxon>
        <taxon>Cytophagales</taxon>
        <taxon>Rhodocytophagaceae</taxon>
        <taxon>Rhodocytophaga</taxon>
    </lineage>
</organism>
<gene>
    <name evidence="1" type="ORF">Q0590_03605</name>
</gene>
<name>A0ABT8QZP8_9BACT</name>
<accession>A0ABT8QZP8</accession>
<keyword evidence="2" id="KW-1185">Reference proteome</keyword>
<dbReference type="RefSeq" id="WP_302036108.1">
    <property type="nucleotide sequence ID" value="NZ_JAUKPO010000001.1"/>
</dbReference>
<reference evidence="1" key="1">
    <citation type="submission" date="2023-07" db="EMBL/GenBank/DDBJ databases">
        <title>The genome sequence of Rhodocytophaga aerolata KACC 12507.</title>
        <authorList>
            <person name="Zhang X."/>
        </authorList>
    </citation>
    <scope>NUCLEOTIDE SEQUENCE</scope>
    <source>
        <strain evidence="1">KACC 12507</strain>
    </source>
</reference>
<proteinExistence type="predicted"/>
<protein>
    <submittedName>
        <fullName evidence="1">Uncharacterized protein</fullName>
    </submittedName>
</protein>
<sequence>MSNFYQAASVRGCLFPDHNFPVPMLQKLKQTIVSIALVGICSLVNAQAVQTKEPNYRDPVLDRQFGIIAEVKSRPAGVEGTNYLSPEWNTGTIYLKSGDTLNNFPLMYDLDKRTLEIQAKEVIKILPGEKVIAFEWQDKTGRSTSFVNSEYYTLDGTPLLGVFEVLAAGDLQLLSRIELERKKSNYNVALDVGSKADKLIKKEKLYVAREKKLTELKGKDDYSIFGDKQAAIQQFAKENKAKLSRKEDALRIIGYYNSL</sequence>
<evidence type="ECO:0000313" key="2">
    <source>
        <dbReference type="Proteomes" id="UP001168528"/>
    </source>
</evidence>